<sequence length="275" mass="29812">MHELRGPAPVIREWEEDGFQIRGADLTSRPFWVTAAAVQGEAHRSLGRPCEDYFEVALRAGWLFAVVSDGAGSASQARIGARTLATVAVQALQDSAEQISLGDEAGFQSLVEGAILTARKTCVDSGPSPELNNYLATCVGVALHSDGGYFFHIGDGLAEAFTTTEQETASLQVSRPENGIYSNITYFFAMDTWREHLRIIRFGPTDAVLLMTDGVTSFAAPAGAAVRPAFARDLIEGLFGDTPHDENALAQTLLHPKARRYSQDDKTLLAIRVRR</sequence>
<protein>
    <submittedName>
        <fullName evidence="2">Serine/threonine protein phosphatase PrpC</fullName>
    </submittedName>
</protein>
<keyword evidence="3" id="KW-1185">Reference proteome</keyword>
<dbReference type="InterPro" id="IPR036457">
    <property type="entry name" value="PPM-type-like_dom_sf"/>
</dbReference>
<organism evidence="2 3">
    <name type="scientific">Aquabacter spiritensis</name>
    <dbReference type="NCBI Taxonomy" id="933073"/>
    <lineage>
        <taxon>Bacteria</taxon>
        <taxon>Pseudomonadati</taxon>
        <taxon>Pseudomonadota</taxon>
        <taxon>Alphaproteobacteria</taxon>
        <taxon>Hyphomicrobiales</taxon>
        <taxon>Xanthobacteraceae</taxon>
        <taxon>Aquabacter</taxon>
    </lineage>
</organism>
<dbReference type="EMBL" id="SMAI01000002">
    <property type="protein sequence ID" value="TCT06880.1"/>
    <property type="molecule type" value="Genomic_DNA"/>
</dbReference>
<accession>A0A4R3M1E8</accession>
<evidence type="ECO:0000313" key="2">
    <source>
        <dbReference type="EMBL" id="TCT06880.1"/>
    </source>
</evidence>
<gene>
    <name evidence="2" type="ORF">EDC64_102361</name>
</gene>
<dbReference type="Pfam" id="PF13672">
    <property type="entry name" value="PP2C_2"/>
    <property type="match status" value="1"/>
</dbReference>
<reference evidence="2 3" key="1">
    <citation type="submission" date="2019-03" db="EMBL/GenBank/DDBJ databases">
        <title>Genomic Encyclopedia of Type Strains, Phase IV (KMG-IV): sequencing the most valuable type-strain genomes for metagenomic binning, comparative biology and taxonomic classification.</title>
        <authorList>
            <person name="Goeker M."/>
        </authorList>
    </citation>
    <scope>NUCLEOTIDE SEQUENCE [LARGE SCALE GENOMIC DNA]</scope>
    <source>
        <strain evidence="2 3">DSM 9035</strain>
    </source>
</reference>
<dbReference type="AlphaFoldDB" id="A0A4R3M1E8"/>
<dbReference type="Gene3D" id="3.60.40.10">
    <property type="entry name" value="PPM-type phosphatase domain"/>
    <property type="match status" value="1"/>
</dbReference>
<comment type="caution">
    <text evidence="2">The sequence shown here is derived from an EMBL/GenBank/DDBJ whole genome shotgun (WGS) entry which is preliminary data.</text>
</comment>
<evidence type="ECO:0000313" key="3">
    <source>
        <dbReference type="Proteomes" id="UP000294664"/>
    </source>
</evidence>
<dbReference type="SUPFAM" id="SSF81606">
    <property type="entry name" value="PP2C-like"/>
    <property type="match status" value="1"/>
</dbReference>
<feature type="domain" description="PPM-type phosphatase" evidence="1">
    <location>
        <begin position="40"/>
        <end position="222"/>
    </location>
</feature>
<name>A0A4R3M1E8_9HYPH</name>
<dbReference type="InterPro" id="IPR001932">
    <property type="entry name" value="PPM-type_phosphatase-like_dom"/>
</dbReference>
<dbReference type="OrthoDB" id="9805674at2"/>
<proteinExistence type="predicted"/>
<evidence type="ECO:0000259" key="1">
    <source>
        <dbReference type="Pfam" id="PF13672"/>
    </source>
</evidence>
<dbReference type="Proteomes" id="UP000294664">
    <property type="component" value="Unassembled WGS sequence"/>
</dbReference>